<comment type="caution">
    <text evidence="3">The sequence shown here is derived from an EMBL/GenBank/DDBJ whole genome shotgun (WGS) entry which is preliminary data.</text>
</comment>
<evidence type="ECO:0000256" key="1">
    <source>
        <dbReference type="SAM" id="Phobius"/>
    </source>
</evidence>
<protein>
    <submittedName>
        <fullName evidence="3">Concanavalin A-like lectin/glucanases superfamily protein</fullName>
    </submittedName>
</protein>
<dbReference type="Pfam" id="PF07705">
    <property type="entry name" value="CARDB"/>
    <property type="match status" value="2"/>
</dbReference>
<feature type="domain" description="CARDB" evidence="2">
    <location>
        <begin position="810"/>
        <end position="876"/>
    </location>
</feature>
<name>A0A5E4LQK6_9ARCH</name>
<accession>A0A5E4LQK6</accession>
<dbReference type="PANTHER" id="PTHR42535">
    <property type="entry name" value="OOKINETE PROTEIN, PUTATIVE-RELATED"/>
    <property type="match status" value="1"/>
</dbReference>
<keyword evidence="1" id="KW-0812">Transmembrane</keyword>
<dbReference type="Pfam" id="PF13385">
    <property type="entry name" value="Laminin_G_3"/>
    <property type="match status" value="2"/>
</dbReference>
<keyword evidence="1" id="KW-0472">Membrane</keyword>
<evidence type="ECO:0000259" key="2">
    <source>
        <dbReference type="Pfam" id="PF07705"/>
    </source>
</evidence>
<dbReference type="InterPro" id="IPR013783">
    <property type="entry name" value="Ig-like_fold"/>
</dbReference>
<keyword evidence="1" id="KW-1133">Transmembrane helix</keyword>
<dbReference type="Gene3D" id="2.60.120.200">
    <property type="match status" value="2"/>
</dbReference>
<feature type="transmembrane region" description="Helical" evidence="1">
    <location>
        <begin position="3078"/>
        <end position="3095"/>
    </location>
</feature>
<dbReference type="InterPro" id="IPR011635">
    <property type="entry name" value="CARDB"/>
</dbReference>
<evidence type="ECO:0000313" key="3">
    <source>
        <dbReference type="EMBL" id="VVC03699.1"/>
    </source>
</evidence>
<proteinExistence type="predicted"/>
<sequence>MTRNTGTGNISQFTFLSVVLLLPILLSNFFPFLALVGPDGACEASPIQNFEFTDDGTFLEVPHSDVLEPDFSNVLVKFVGPDCNPIVINHSIALISNGEWAVLKLERGLSPNETVYLTTMDPNLSENNSTPEIIVDFAPDPAPGDPITQVGEVLISFAPPTLADGTITSNRNIVVNVSANLTTPLSQFKWYFSGTNYSLFDSNLVTMFNFDNVAAIGDTSTKVVDLSTNGKNGTCYSSPETYPGTITPCTFVSGKYGSAISFDGNAYVEFNLNTNPSVMPDTTWVIWVYPTTINHGTRQTIISNDDGGHDRTIIIESGTSNFAVFTGGGAYQTVSVTQNAWQQIAVVYHSDHTISFYKNGVSYAVPDTWSGQSSVWTLTHIGSNPSYPHERFHGYLDEPQIYNRALSSAEISQLYLTNLNKYNTNNWAFNYSQTNAAYGTYNYSACAKDSALNELCTELRTLTLASNTAPVVSNVLLTSTYGTNLSSENLTVNFDIYDEQSDSVKNITDWRKWTGSSFNSIAILNMPFENGSSNSTWTKDYSTYGNNGTVSGATWSATGGYDGKGAYSFDGNDYINLSNPTSLNSLGVGPSTWSMWFKTSTNGDLLYKADGNTHMDGWWIDVRGGDEVGIAIERFNINTRKYVSFTPSGTWNHLVVTWDGVLASSGIKIYLNGVEGTYTTSDDGVGPHESDAAYPFYVGYGGGGSSGYLNGLIDEIRVYDYVLSPQQIQAIYNNRTNLIVSQELSDGQVWQACVTPNDGKTDGSTVCSNSLTILSISTGYEFNFTSSSVSNSSAFENTEIIYNGTLNATIPSATSLTIDLLVDGVSVNSTILSLSSNGTTNVSLGWDAVRGNHTLTLYADYPNSYSESNESNNNISANVSIYAPSVVSIVSPTDSSHWVRGANNPDEDILDKVDSTTVFLAQVYNPDNPLEHVDAICSFYTDGVFAGYNTTNGTNFCSYTLDHSLASPGSHQLFINYSLLDDNFAILINNSTATIILDVLTSTVTPLNERLSGHYMSGDAIITQISTFNNSVPFEPYNFEIFIAPNNAQCSDVFANRDLAWSIVSKADAISSPSTGVYILNSPSNSSFDPAYDIHWCLYVNDSSNYISTATHSDVGLDPATSNLTLLASNATNETLPSYHILLYDRNGYVLENETLNSVLSRPAAQYDNYSIYFWDNSGNLIKFEDINLTSENVTINPMFVPDYSGSLPLNATYGITGLIYVENSSFFDSSGGYANISLSKNGINTRRLYECANYDPLTQNCTSWSQFAGYTGYGENSTHLWFIATSFSGYAGGPDGSNLTIWDPSDFGYYGYQGILSTGQSVKFYANYSSPTNHPINDSLDFGQCRISFADSSNQSMQYNSSLGYYVYSRTFSSSGSYSWNVTCNSSGYFSLFASDGISIIKAVNPPAIHNITFAPSSPYNTQSVSLLFNVTSDDDITGHVNCSINSSSPDILPQNNSELAGSNVSFSFTLGMLSVATHYINLTCVDGHGTNHTITSITVNLEPTDLIFPEDGLTFTNDNPSPGGPTIPIIRVLNNGTSNASDVVVYIFVDGIYDQSLSFDSINSGATEEQYGSSPITIGTTGYHIIKAVVDPLNAISETNDLNNEISRSIEVGMVLSRSLINISNVWPHVGPGSTIYTGDQFWVYGHAYYDLNDSPPVQGGRVTVTINGTTNGGYTNDEGNFDLGWFRLWTSGDYPIEINVTDVNVYGDSNISLVRIYDPIGCVYPHNMTDLGTSPMTHVTFSTPPVVGRPTTAYVNYGNGYCGENGTSPGIQAPYVIVSLYNKGPGGNEDITIGTANNTQNLSDNQATSQSFVWIPPQIGYTYLKSVVNEGLFIPGQIYVPEYYTSNNIQITRFRVYPDQPDLSLNLEFFQEPIPERYGSRSTVFLDRLVKHKVFITNDGGDNATSINLTLYDNGVPFNSSIVSVNAITTSEFIIYHAYDVVGGHVITANVSLIGQTDYNPTNDNRSRPLTVADKPDLEIYAHSQEPEGVYVDGFLRSPANISVNLTIRNFGSATAYGPFNITIYERYNTSKYTTVQYDGDIPGNYGQITLTNIKVTDFGVGPHYIIGLADSGTNFLDVLNGLSYGAFDEVYEGDVFNDWYDHLDNLHQLTDFTVYSGDPILRLRFTSYCNIDQFVFNPAGCRVYVDNIGSGLANSVDVNMWHTHPNGTEVYVSTYTTGDILPGHSYYFDPYFIPVTPGYNWFKANLSSSQTGQNLEAIETFRIRHPDMLITVDDVDTNDFYVPIGRDINITVVVHNLDPATAYNVTLNFSINDTQIDTYLFGTVPAGGSSYLLIPYTPDFEGPHVSQFIVNDRWKMYEGSWMNGYPKDWDNTASKALISAYNSSKVTVPLITFDDSILPPVLSGTKFFQANIIDYDNSTDIFTAHFHYYPYGDPSSLTSMFSAHPALSGNVSLPIGADFGADFDTHLIPDGLYYFYVNTTDFNASSNDTSDLYIVDNTPPNIQLHKPDNDAHFTNPNIHFNYTPTDNLQSPILCQLYVDGSLLGDPTSVVNNSVESYDSTISVGSHTWYVSCSDGYNDNASVTRNFVVDAPTLEVIQNSPANDTNFTTSTIEFNFTEISNSAEFANCSIFIDAILTDTNSSTQNNTPTLFTVPSIPDGYHNWSVSCNDSNAQASSSNRSFMVDTTPPLINLMTPANNLHLSMGDVSFTFNATDNLAPILDCTSYLEDVSVYTNTSTQNNTPASFSVPDLYPGIYHWYTNCSDGHNLNTSETWTFTIDPPPIYVQLLSPPNGSSFESIQPFTFKFVDMNYLLANCSMYLDGVFAALNSSAMNNTITTFSIPTLSQTTHSWYVNCSDLLVSNVSETWVFTLRSNPPEEHYPLHLDRSSVCDLQTRVVTIKVTDAGYGYPLPGARVSVLDQETKYADGNGVALFEFDARQSATYQLEASYSDYDPYGPVNLDVPVCPLPVECISNDDCGENGCCSNGVCTQIEQGSCGYQNGCSWIPYECCGNQDCTGAVCANHICVPPECEDNSDCSYNEYCAAGNCIPLGCGNCSYLENHSCMNFICCYDSDCKTNEKCVDHSCLFITSNQTINQTTHQIIEEPEKPVITGDDRICWALIILLLLISAYIIYRRIGPKGKVPISKTVAKKTAEHPSDKMPTNVK</sequence>
<dbReference type="Proteomes" id="UP000789941">
    <property type="component" value="Unassembled WGS sequence"/>
</dbReference>
<dbReference type="Gene3D" id="2.60.40.10">
    <property type="entry name" value="Immunoglobulins"/>
    <property type="match status" value="3"/>
</dbReference>
<dbReference type="SUPFAM" id="SSF49899">
    <property type="entry name" value="Concanavalin A-like lectins/glucanases"/>
    <property type="match status" value="2"/>
</dbReference>
<gene>
    <name evidence="3" type="ORF">LFW2832_00480</name>
</gene>
<dbReference type="InterPro" id="IPR013320">
    <property type="entry name" value="ConA-like_dom_sf"/>
</dbReference>
<reference evidence="3 4" key="1">
    <citation type="submission" date="2019-08" db="EMBL/GenBank/DDBJ databases">
        <authorList>
            <person name="Vazquez-Campos X."/>
        </authorList>
    </citation>
    <scope>NUCLEOTIDE SEQUENCE [LARGE SCALE GENOMIC DNA]</scope>
    <source>
        <strain evidence="3">LFW-283_2</strain>
    </source>
</reference>
<dbReference type="EMBL" id="CABMJJ010000008">
    <property type="protein sequence ID" value="VVC03699.1"/>
    <property type="molecule type" value="Genomic_DNA"/>
</dbReference>
<dbReference type="PANTHER" id="PTHR42535:SF2">
    <property type="entry name" value="CHROMOSOME UNDETERMINED SCAFFOLD_146, WHOLE GENOME SHOTGUN SEQUENCE"/>
    <property type="match status" value="1"/>
</dbReference>
<feature type="domain" description="CARDB" evidence="2">
    <location>
        <begin position="1533"/>
        <end position="1609"/>
    </location>
</feature>
<evidence type="ECO:0000313" key="4">
    <source>
        <dbReference type="Proteomes" id="UP000789941"/>
    </source>
</evidence>
<organism evidence="3 4">
    <name type="scientific">Candidatus Bilamarchaeum dharawalense</name>
    <dbReference type="NCBI Taxonomy" id="2885759"/>
    <lineage>
        <taxon>Archaea</taxon>
        <taxon>Candidatus Micrarchaeota</taxon>
        <taxon>Candidatus Micrarchaeia</taxon>
        <taxon>Candidatus Anstonellales</taxon>
        <taxon>Candidatus Bilamarchaeaceae</taxon>
        <taxon>Candidatus Bilamarchaeum</taxon>
    </lineage>
</organism>